<dbReference type="AlphaFoldDB" id="A0A151CE03"/>
<accession>A0A151CE03</accession>
<protein>
    <submittedName>
        <fullName evidence="5">Alanine racemase</fullName>
    </submittedName>
</protein>
<dbReference type="GO" id="GO:0005829">
    <property type="term" value="C:cytosol"/>
    <property type="evidence" value="ECO:0007669"/>
    <property type="project" value="TreeGrafter"/>
</dbReference>
<sequence>MPKTPYLEIDLQKIKHNAQMALKMWNKYNIDVMAITKVGLGEPYIATALLDAGIKMLGDSRIKNIIRMKKANIDATYVLIRTPFLSDVKRVVKYADISLNTEMKVIKALAKEAKKQNIKHKIILMLEMGDRREGILPENIEKEIRTILKFDSIELYGIGANFACFGGIKPNQEKMNHLSLLAKTIENVFDIELSIISGGNSANYNWLENHTNIGKINNIRLGESLFLGVETLYKKSLGGFFQDSFTLVGEVIESKIKPSLPNGEIALNAFGEIPHFEDKGLMHRAIVGIGREDVDINGLIPRIDIDILGGSSDHIILDAKKENLKVGNLIEFDLNYSALLSAMTSSSVKKVFKE</sequence>
<evidence type="ECO:0000259" key="4">
    <source>
        <dbReference type="Pfam" id="PF01168"/>
    </source>
</evidence>
<dbReference type="GO" id="GO:0030170">
    <property type="term" value="F:pyridoxal phosphate binding"/>
    <property type="evidence" value="ECO:0007669"/>
    <property type="project" value="TreeGrafter"/>
</dbReference>
<evidence type="ECO:0000313" key="5">
    <source>
        <dbReference type="EMBL" id="KYJ85762.1"/>
    </source>
</evidence>
<dbReference type="STRING" id="1630136.AS592_03210"/>
<dbReference type="PANTHER" id="PTHR30511:SF3">
    <property type="entry name" value="LYSINE RACEMASE"/>
    <property type="match status" value="1"/>
</dbReference>
<dbReference type="PANTHER" id="PTHR30511">
    <property type="entry name" value="ALANINE RACEMASE"/>
    <property type="match status" value="1"/>
</dbReference>
<keyword evidence="2" id="KW-0663">Pyridoxal phosphate</keyword>
<name>A0A151CE03_9BACT</name>
<dbReference type="Proteomes" id="UP000075359">
    <property type="component" value="Unassembled WGS sequence"/>
</dbReference>
<dbReference type="SUPFAM" id="SSF51419">
    <property type="entry name" value="PLP-binding barrel"/>
    <property type="match status" value="1"/>
</dbReference>
<evidence type="ECO:0000256" key="2">
    <source>
        <dbReference type="ARBA" id="ARBA00022898"/>
    </source>
</evidence>
<dbReference type="OrthoDB" id="504078at2"/>
<dbReference type="CDD" id="cd06815">
    <property type="entry name" value="PLPDE_III_AR_like_1"/>
    <property type="match status" value="1"/>
</dbReference>
<evidence type="ECO:0000256" key="3">
    <source>
        <dbReference type="ARBA" id="ARBA00023235"/>
    </source>
</evidence>
<dbReference type="Pfam" id="PF01168">
    <property type="entry name" value="Ala_racemase_N"/>
    <property type="match status" value="1"/>
</dbReference>
<dbReference type="InterPro" id="IPR000821">
    <property type="entry name" value="Ala_racemase"/>
</dbReference>
<feature type="domain" description="Alanine racemase N-terminal" evidence="4">
    <location>
        <begin position="9"/>
        <end position="226"/>
    </location>
</feature>
<keyword evidence="6" id="KW-1185">Reference proteome</keyword>
<dbReference type="Gene3D" id="3.20.20.10">
    <property type="entry name" value="Alanine racemase"/>
    <property type="match status" value="1"/>
</dbReference>
<gene>
    <name evidence="5" type="ORF">AS592_03210</name>
</gene>
<dbReference type="InterPro" id="IPR001608">
    <property type="entry name" value="Ala_racemase_N"/>
</dbReference>
<comment type="caution">
    <text evidence="5">The sequence shown here is derived from an EMBL/GenBank/DDBJ whole genome shotgun (WGS) entry which is preliminary data.</text>
</comment>
<keyword evidence="3" id="KW-0413">Isomerase</keyword>
<dbReference type="GO" id="GO:0008784">
    <property type="term" value="F:alanine racemase activity"/>
    <property type="evidence" value="ECO:0007669"/>
    <property type="project" value="TreeGrafter"/>
</dbReference>
<dbReference type="InterPro" id="IPR029066">
    <property type="entry name" value="PLP-binding_barrel"/>
</dbReference>
<evidence type="ECO:0000313" key="6">
    <source>
        <dbReference type="Proteomes" id="UP000075359"/>
    </source>
</evidence>
<dbReference type="EMBL" id="LNKT01000067">
    <property type="protein sequence ID" value="KYJ85762.1"/>
    <property type="molecule type" value="Genomic_DNA"/>
</dbReference>
<evidence type="ECO:0000256" key="1">
    <source>
        <dbReference type="ARBA" id="ARBA00001933"/>
    </source>
</evidence>
<organism evidence="5 6">
    <name type="scientific">Sulfurovum riftiae</name>
    <dbReference type="NCBI Taxonomy" id="1630136"/>
    <lineage>
        <taxon>Bacteria</taxon>
        <taxon>Pseudomonadati</taxon>
        <taxon>Campylobacterota</taxon>
        <taxon>Epsilonproteobacteria</taxon>
        <taxon>Campylobacterales</taxon>
        <taxon>Sulfurovaceae</taxon>
        <taxon>Sulfurovum</taxon>
    </lineage>
</organism>
<proteinExistence type="predicted"/>
<dbReference type="RefSeq" id="WP_067332188.1">
    <property type="nucleotide sequence ID" value="NZ_LNKT01000067.1"/>
</dbReference>
<reference evidence="5 6" key="1">
    <citation type="submission" date="2015-11" db="EMBL/GenBank/DDBJ databases">
        <title>Draft genome of Sulfurovum riftiae 1812E, a member of the Epsilonproteobacteria isolated from the tube of the deep-sea hydrothermal vent tubewom Riftia pachyptila.</title>
        <authorList>
            <person name="Vetriani C."/>
            <person name="Giovannelli D."/>
        </authorList>
    </citation>
    <scope>NUCLEOTIDE SEQUENCE [LARGE SCALE GENOMIC DNA]</scope>
    <source>
        <strain evidence="5 6">1812E</strain>
    </source>
</reference>
<comment type="cofactor">
    <cofactor evidence="1">
        <name>pyridoxal 5'-phosphate</name>
        <dbReference type="ChEBI" id="CHEBI:597326"/>
    </cofactor>
</comment>